<dbReference type="GO" id="GO:0003677">
    <property type="term" value="F:DNA binding"/>
    <property type="evidence" value="ECO:0007669"/>
    <property type="project" value="UniProtKB-KW"/>
</dbReference>
<dbReference type="InterPro" id="IPR039422">
    <property type="entry name" value="MarR/SlyA-like"/>
</dbReference>
<keyword evidence="1" id="KW-0805">Transcription regulation</keyword>
<dbReference type="EMBL" id="JACHHK010000002">
    <property type="protein sequence ID" value="MBB5182708.1"/>
    <property type="molecule type" value="Genomic_DNA"/>
</dbReference>
<evidence type="ECO:0000259" key="4">
    <source>
        <dbReference type="PROSITE" id="PS50995"/>
    </source>
</evidence>
<protein>
    <submittedName>
        <fullName evidence="5">MarR family 2-MHQ and catechol resistance regulon transcriptional repressor</fullName>
    </submittedName>
</protein>
<evidence type="ECO:0000256" key="1">
    <source>
        <dbReference type="ARBA" id="ARBA00023015"/>
    </source>
</evidence>
<comment type="caution">
    <text evidence="5">The sequence shown here is derived from an EMBL/GenBank/DDBJ whole genome shotgun (WGS) entry which is preliminary data.</text>
</comment>
<accession>A0A7W8FV26</accession>
<evidence type="ECO:0000256" key="3">
    <source>
        <dbReference type="ARBA" id="ARBA00023163"/>
    </source>
</evidence>
<dbReference type="InterPro" id="IPR055166">
    <property type="entry name" value="Transc_reg_Sar_Rot_HTH"/>
</dbReference>
<keyword evidence="2" id="KW-0238">DNA-binding</keyword>
<dbReference type="GO" id="GO:0003700">
    <property type="term" value="F:DNA-binding transcription factor activity"/>
    <property type="evidence" value="ECO:0007669"/>
    <property type="project" value="InterPro"/>
</dbReference>
<proteinExistence type="predicted"/>
<dbReference type="Gene3D" id="1.10.10.10">
    <property type="entry name" value="Winged helix-like DNA-binding domain superfamily/Winged helix DNA-binding domain"/>
    <property type="match status" value="1"/>
</dbReference>
<dbReference type="SMART" id="SM00347">
    <property type="entry name" value="HTH_MARR"/>
    <property type="match status" value="1"/>
</dbReference>
<sequence length="136" mass="15665">MQEDNYILIKMHRINSTIDRKTAHIAAQYGLTLGQFGVLEALYHAGDLTVGEVKEKILSTDGTIPVVVRNLVKCDLIRQRKDENDGRRHILSLTDKGREVIAKAYPENAVMIEQEMQVWNEEEKQTLVRLFKKFAR</sequence>
<dbReference type="AlphaFoldDB" id="A0A7W8FV26"/>
<dbReference type="PROSITE" id="PS50995">
    <property type="entry name" value="HTH_MARR_2"/>
    <property type="match status" value="1"/>
</dbReference>
<dbReference type="Proteomes" id="UP000539953">
    <property type="component" value="Unassembled WGS sequence"/>
</dbReference>
<name>A0A7W8FV26_9FIRM</name>
<dbReference type="InterPro" id="IPR036390">
    <property type="entry name" value="WH_DNA-bd_sf"/>
</dbReference>
<evidence type="ECO:0000313" key="6">
    <source>
        <dbReference type="Proteomes" id="UP000539953"/>
    </source>
</evidence>
<keyword evidence="3" id="KW-0804">Transcription</keyword>
<dbReference type="InterPro" id="IPR000835">
    <property type="entry name" value="HTH_MarR-typ"/>
</dbReference>
<dbReference type="PANTHER" id="PTHR33164:SF101">
    <property type="entry name" value="TRANSCRIPTIONAL REPRESSOR MPRA"/>
    <property type="match status" value="1"/>
</dbReference>
<organism evidence="5 6">
    <name type="scientific">Catenisphaera adipataccumulans</name>
    <dbReference type="NCBI Taxonomy" id="700500"/>
    <lineage>
        <taxon>Bacteria</taxon>
        <taxon>Bacillati</taxon>
        <taxon>Bacillota</taxon>
        <taxon>Erysipelotrichia</taxon>
        <taxon>Erysipelotrichales</taxon>
        <taxon>Erysipelotrichaceae</taxon>
        <taxon>Catenisphaera</taxon>
    </lineage>
</organism>
<keyword evidence="6" id="KW-1185">Reference proteome</keyword>
<dbReference type="InterPro" id="IPR036388">
    <property type="entry name" value="WH-like_DNA-bd_sf"/>
</dbReference>
<dbReference type="Pfam" id="PF22381">
    <property type="entry name" value="Staph_reg_Sar_Rot"/>
    <property type="match status" value="1"/>
</dbReference>
<dbReference type="RefSeq" id="WP_183327596.1">
    <property type="nucleotide sequence ID" value="NZ_JACHHK010000002.1"/>
</dbReference>
<dbReference type="SUPFAM" id="SSF46785">
    <property type="entry name" value="Winged helix' DNA-binding domain"/>
    <property type="match status" value="1"/>
</dbReference>
<reference evidence="5 6" key="1">
    <citation type="submission" date="2020-08" db="EMBL/GenBank/DDBJ databases">
        <title>Genomic Encyclopedia of Type Strains, Phase IV (KMG-IV): sequencing the most valuable type-strain genomes for metagenomic binning, comparative biology and taxonomic classification.</title>
        <authorList>
            <person name="Goeker M."/>
        </authorList>
    </citation>
    <scope>NUCLEOTIDE SEQUENCE [LARGE SCALE GENOMIC DNA]</scope>
    <source>
        <strain evidence="5 6">DSM 25799</strain>
    </source>
</reference>
<evidence type="ECO:0000313" key="5">
    <source>
        <dbReference type="EMBL" id="MBB5182708.1"/>
    </source>
</evidence>
<evidence type="ECO:0000256" key="2">
    <source>
        <dbReference type="ARBA" id="ARBA00023125"/>
    </source>
</evidence>
<feature type="domain" description="HTH marR-type" evidence="4">
    <location>
        <begin position="4"/>
        <end position="136"/>
    </location>
</feature>
<dbReference type="GO" id="GO:0006950">
    <property type="term" value="P:response to stress"/>
    <property type="evidence" value="ECO:0007669"/>
    <property type="project" value="TreeGrafter"/>
</dbReference>
<gene>
    <name evidence="5" type="ORF">HNQ47_000727</name>
</gene>
<dbReference type="PANTHER" id="PTHR33164">
    <property type="entry name" value="TRANSCRIPTIONAL REGULATOR, MARR FAMILY"/>
    <property type="match status" value="1"/>
</dbReference>